<evidence type="ECO:0000256" key="2">
    <source>
        <dbReference type="ARBA" id="ARBA00022475"/>
    </source>
</evidence>
<dbReference type="RefSeq" id="WP_243390318.1">
    <property type="nucleotide sequence ID" value="NZ_NMWU01000028.1"/>
</dbReference>
<organism evidence="11 12">
    <name type="scientific">Bifidobacterium margollesii</name>
    <dbReference type="NCBI Taxonomy" id="2020964"/>
    <lineage>
        <taxon>Bacteria</taxon>
        <taxon>Bacillati</taxon>
        <taxon>Actinomycetota</taxon>
        <taxon>Actinomycetes</taxon>
        <taxon>Bifidobacteriales</taxon>
        <taxon>Bifidobacteriaceae</taxon>
        <taxon>Bifidobacterium</taxon>
    </lineage>
</organism>
<comment type="caution">
    <text evidence="11">The sequence shown here is derived from an EMBL/GenBank/DDBJ whole genome shotgun (WGS) entry which is preliminary data.</text>
</comment>
<comment type="activity regulation">
    <text evidence="10">Na(+) is not transported, but it plays an essential structural role and its presence is essential for fluoride channel function.</text>
</comment>
<sequence>MSFMVSVLTFLAVCVCGGFGATLRFVLDTAIKLSWKSAFPLSTLVINIIASLLAGMAGFAAASAAFPEPWHLMAATGFLGGLSTFSTAINEVVSLGRNHRLSMSGYYLIACMVVPLVCAALGWQLMSVL</sequence>
<gene>
    <name evidence="10" type="primary">fluC</name>
    <name evidence="10" type="synonym">crcB</name>
    <name evidence="11" type="ORF">Uis1B_1567</name>
</gene>
<name>A0A2N5J8P5_9BIFI</name>
<dbReference type="InterPro" id="IPR003691">
    <property type="entry name" value="FluC"/>
</dbReference>
<proteinExistence type="inferred from homology"/>
<feature type="transmembrane region" description="Helical" evidence="10">
    <location>
        <begin position="39"/>
        <end position="66"/>
    </location>
</feature>
<keyword evidence="10" id="KW-0479">Metal-binding</keyword>
<dbReference type="AlphaFoldDB" id="A0A2N5J8P5"/>
<feature type="transmembrane region" description="Helical" evidence="10">
    <location>
        <begin position="6"/>
        <end position="27"/>
    </location>
</feature>
<evidence type="ECO:0000256" key="6">
    <source>
        <dbReference type="ARBA" id="ARBA00023303"/>
    </source>
</evidence>
<evidence type="ECO:0000256" key="9">
    <source>
        <dbReference type="ARBA" id="ARBA00049940"/>
    </source>
</evidence>
<comment type="catalytic activity">
    <reaction evidence="8">
        <text>fluoride(in) = fluoride(out)</text>
        <dbReference type="Rhea" id="RHEA:76159"/>
        <dbReference type="ChEBI" id="CHEBI:17051"/>
    </reaction>
    <physiologicalReaction direction="left-to-right" evidence="8">
        <dbReference type="Rhea" id="RHEA:76160"/>
    </physiologicalReaction>
</comment>
<feature type="binding site" evidence="10">
    <location>
        <position position="80"/>
    </location>
    <ligand>
        <name>Na(+)</name>
        <dbReference type="ChEBI" id="CHEBI:29101"/>
        <note>structural</note>
    </ligand>
</feature>
<evidence type="ECO:0000256" key="8">
    <source>
        <dbReference type="ARBA" id="ARBA00035585"/>
    </source>
</evidence>
<keyword evidence="10" id="KW-0813">Transport</keyword>
<dbReference type="GO" id="GO:0005886">
    <property type="term" value="C:plasma membrane"/>
    <property type="evidence" value="ECO:0007669"/>
    <property type="project" value="UniProtKB-SubCell"/>
</dbReference>
<feature type="binding site" evidence="10">
    <location>
        <position position="83"/>
    </location>
    <ligand>
        <name>Na(+)</name>
        <dbReference type="ChEBI" id="CHEBI:29101"/>
        <note>structural</note>
    </ligand>
</feature>
<dbReference type="Proteomes" id="UP000235050">
    <property type="component" value="Unassembled WGS sequence"/>
</dbReference>
<keyword evidence="3 10" id="KW-0812">Transmembrane</keyword>
<keyword evidence="10" id="KW-0915">Sodium</keyword>
<evidence type="ECO:0000313" key="12">
    <source>
        <dbReference type="Proteomes" id="UP000235050"/>
    </source>
</evidence>
<dbReference type="GO" id="GO:0062054">
    <property type="term" value="F:fluoride channel activity"/>
    <property type="evidence" value="ECO:0007669"/>
    <property type="project" value="UniProtKB-UniRule"/>
</dbReference>
<keyword evidence="12" id="KW-1185">Reference proteome</keyword>
<keyword evidence="5 10" id="KW-0472">Membrane</keyword>
<evidence type="ECO:0000256" key="3">
    <source>
        <dbReference type="ARBA" id="ARBA00022692"/>
    </source>
</evidence>
<dbReference type="HAMAP" id="MF_00454">
    <property type="entry name" value="FluC"/>
    <property type="match status" value="1"/>
</dbReference>
<keyword evidence="6 10" id="KW-0407">Ion channel</keyword>
<dbReference type="GO" id="GO:0140114">
    <property type="term" value="P:cellular detoxification of fluoride"/>
    <property type="evidence" value="ECO:0007669"/>
    <property type="project" value="UniProtKB-UniRule"/>
</dbReference>
<dbReference type="Pfam" id="PF02537">
    <property type="entry name" value="CRCB"/>
    <property type="match status" value="1"/>
</dbReference>
<protein>
    <recommendedName>
        <fullName evidence="10">Fluoride-specific ion channel FluC</fullName>
    </recommendedName>
</protein>
<comment type="similarity">
    <text evidence="7 10">Belongs to the fluoride channel Fluc/FEX (TC 1.A.43) family.</text>
</comment>
<keyword evidence="2 10" id="KW-1003">Cell membrane</keyword>
<dbReference type="PANTHER" id="PTHR28259:SF1">
    <property type="entry name" value="FLUORIDE EXPORT PROTEIN 1-RELATED"/>
    <property type="match status" value="1"/>
</dbReference>
<comment type="subcellular location">
    <subcellularLocation>
        <location evidence="1 10">Cell membrane</location>
        <topology evidence="1 10">Multi-pass membrane protein</topology>
    </subcellularLocation>
</comment>
<dbReference type="PANTHER" id="PTHR28259">
    <property type="entry name" value="FLUORIDE EXPORT PROTEIN 1-RELATED"/>
    <property type="match status" value="1"/>
</dbReference>
<dbReference type="EMBL" id="NMWU01000028">
    <property type="protein sequence ID" value="PLS30579.1"/>
    <property type="molecule type" value="Genomic_DNA"/>
</dbReference>
<comment type="function">
    <text evidence="9 10">Fluoride-specific ion channel. Important for reducing fluoride concentration in the cell, thus reducing its toxicity.</text>
</comment>
<evidence type="ECO:0000256" key="1">
    <source>
        <dbReference type="ARBA" id="ARBA00004651"/>
    </source>
</evidence>
<accession>A0A2N5J8P5</accession>
<feature type="transmembrane region" description="Helical" evidence="10">
    <location>
        <begin position="105"/>
        <end position="126"/>
    </location>
</feature>
<evidence type="ECO:0000256" key="10">
    <source>
        <dbReference type="HAMAP-Rule" id="MF_00454"/>
    </source>
</evidence>
<feature type="transmembrane region" description="Helical" evidence="10">
    <location>
        <begin position="72"/>
        <end position="93"/>
    </location>
</feature>
<reference evidence="11 12" key="1">
    <citation type="submission" date="2017-07" db="EMBL/GenBank/DDBJ databases">
        <title>Bifidobacterium novel species.</title>
        <authorList>
            <person name="Lugli G.A."/>
            <person name="Milani C."/>
            <person name="Duranti S."/>
            <person name="Mangifesta M."/>
        </authorList>
    </citation>
    <scope>NUCLEOTIDE SEQUENCE [LARGE SCALE GENOMIC DNA]</scope>
    <source>
        <strain evidence="12">Uis1B</strain>
    </source>
</reference>
<evidence type="ECO:0000256" key="7">
    <source>
        <dbReference type="ARBA" id="ARBA00035120"/>
    </source>
</evidence>
<evidence type="ECO:0000313" key="11">
    <source>
        <dbReference type="EMBL" id="PLS30579.1"/>
    </source>
</evidence>
<dbReference type="GO" id="GO:0046872">
    <property type="term" value="F:metal ion binding"/>
    <property type="evidence" value="ECO:0007669"/>
    <property type="project" value="UniProtKB-KW"/>
</dbReference>
<keyword evidence="4 10" id="KW-1133">Transmembrane helix</keyword>
<keyword evidence="10" id="KW-0406">Ion transport</keyword>
<evidence type="ECO:0000256" key="5">
    <source>
        <dbReference type="ARBA" id="ARBA00023136"/>
    </source>
</evidence>
<evidence type="ECO:0000256" key="4">
    <source>
        <dbReference type="ARBA" id="ARBA00022989"/>
    </source>
</evidence>